<evidence type="ECO:0000313" key="1">
    <source>
        <dbReference type="EMBL" id="VXD15456.1"/>
    </source>
</evidence>
<accession>A0A7Z9DWY6</accession>
<organism evidence="1 2">
    <name type="scientific">Planktothrix serta PCC 8927</name>
    <dbReference type="NCBI Taxonomy" id="671068"/>
    <lineage>
        <taxon>Bacteria</taxon>
        <taxon>Bacillati</taxon>
        <taxon>Cyanobacteriota</taxon>
        <taxon>Cyanophyceae</taxon>
        <taxon>Oscillatoriophycideae</taxon>
        <taxon>Oscillatoriales</taxon>
        <taxon>Microcoleaceae</taxon>
        <taxon>Planktothrix</taxon>
    </lineage>
</organism>
<dbReference type="AlphaFoldDB" id="A0A7Z9DWY6"/>
<dbReference type="EMBL" id="CZCU02000122">
    <property type="protein sequence ID" value="VXD15456.1"/>
    <property type="molecule type" value="Genomic_DNA"/>
</dbReference>
<evidence type="ECO:0000313" key="2">
    <source>
        <dbReference type="Proteomes" id="UP000184550"/>
    </source>
</evidence>
<name>A0A7Z9DWY6_9CYAN</name>
<gene>
    <name evidence="1" type="ORF">PL8927_480035</name>
</gene>
<comment type="caution">
    <text evidence="1">The sequence shown here is derived from an EMBL/GenBank/DDBJ whole genome shotgun (WGS) entry which is preliminary data.</text>
</comment>
<proteinExistence type="predicted"/>
<reference evidence="1" key="1">
    <citation type="submission" date="2019-10" db="EMBL/GenBank/DDBJ databases">
        <authorList>
            <consortium name="Genoscope - CEA"/>
            <person name="William W."/>
        </authorList>
    </citation>
    <scope>NUCLEOTIDE SEQUENCE [LARGE SCALE GENOMIC DNA]</scope>
    <source>
        <strain evidence="1">BBR_PRJEB10992</strain>
    </source>
</reference>
<dbReference type="Proteomes" id="UP000184550">
    <property type="component" value="Unassembled WGS sequence"/>
</dbReference>
<protein>
    <submittedName>
        <fullName evidence="1">Uncharacterized protein</fullName>
    </submittedName>
</protein>
<keyword evidence="2" id="KW-1185">Reference proteome</keyword>
<sequence>MKYPKPLRSNPYSSYRDPKTGRWLIVKPLETSAKMDEA</sequence>